<evidence type="ECO:0000256" key="3">
    <source>
        <dbReference type="ARBA" id="ARBA00022737"/>
    </source>
</evidence>
<keyword evidence="7" id="KW-0804">Transcription</keyword>
<feature type="domain" description="C2H2-type" evidence="11">
    <location>
        <begin position="14"/>
        <end position="41"/>
    </location>
</feature>
<dbReference type="EMBL" id="JAIWYP010000003">
    <property type="protein sequence ID" value="KAH3848730.1"/>
    <property type="molecule type" value="Genomic_DNA"/>
</dbReference>
<dbReference type="GO" id="GO:0000981">
    <property type="term" value="F:DNA-binding transcription factor activity, RNA polymerase II-specific"/>
    <property type="evidence" value="ECO:0007669"/>
    <property type="project" value="TreeGrafter"/>
</dbReference>
<comment type="similarity">
    <text evidence="9">Belongs to the sal C2H2-type zinc-finger protein family.</text>
</comment>
<dbReference type="Proteomes" id="UP000828390">
    <property type="component" value="Unassembled WGS sequence"/>
</dbReference>
<dbReference type="InterPro" id="IPR013087">
    <property type="entry name" value="Znf_C2H2_type"/>
</dbReference>
<feature type="domain" description="C2H2-type" evidence="11">
    <location>
        <begin position="42"/>
        <end position="69"/>
    </location>
</feature>
<dbReference type="GO" id="GO:0005634">
    <property type="term" value="C:nucleus"/>
    <property type="evidence" value="ECO:0007669"/>
    <property type="project" value="UniProtKB-SubCell"/>
</dbReference>
<dbReference type="GO" id="GO:0008270">
    <property type="term" value="F:zinc ion binding"/>
    <property type="evidence" value="ECO:0007669"/>
    <property type="project" value="UniProtKB-KW"/>
</dbReference>
<evidence type="ECO:0000256" key="9">
    <source>
        <dbReference type="ARBA" id="ARBA00038474"/>
    </source>
</evidence>
<accession>A0A9D4R0E9</accession>
<evidence type="ECO:0000256" key="2">
    <source>
        <dbReference type="ARBA" id="ARBA00022723"/>
    </source>
</evidence>
<dbReference type="PROSITE" id="PS00028">
    <property type="entry name" value="ZINC_FINGER_C2H2_1"/>
    <property type="match status" value="1"/>
</dbReference>
<keyword evidence="6" id="KW-0805">Transcription regulation</keyword>
<keyword evidence="5" id="KW-0862">Zinc</keyword>
<protein>
    <recommendedName>
        <fullName evidence="11">C2H2-type domain-containing protein</fullName>
    </recommendedName>
</protein>
<dbReference type="SMART" id="SM00355">
    <property type="entry name" value="ZnF_C2H2"/>
    <property type="match status" value="2"/>
</dbReference>
<dbReference type="PROSITE" id="PS50157">
    <property type="entry name" value="ZINC_FINGER_C2H2_2"/>
    <property type="match status" value="2"/>
</dbReference>
<gene>
    <name evidence="12" type="ORF">DPMN_091110</name>
</gene>
<dbReference type="SUPFAM" id="SSF57667">
    <property type="entry name" value="beta-beta-alpha zinc fingers"/>
    <property type="match status" value="1"/>
</dbReference>
<evidence type="ECO:0000256" key="10">
    <source>
        <dbReference type="PROSITE-ProRule" id="PRU00042"/>
    </source>
</evidence>
<dbReference type="InterPro" id="IPR051565">
    <property type="entry name" value="Sal_C2H2-zinc-finger"/>
</dbReference>
<name>A0A9D4R0E9_DREPO</name>
<dbReference type="Pfam" id="PF12874">
    <property type="entry name" value="zf-met"/>
    <property type="match status" value="1"/>
</dbReference>
<keyword evidence="8" id="KW-0539">Nucleus</keyword>
<evidence type="ECO:0000256" key="8">
    <source>
        <dbReference type="ARBA" id="ARBA00023242"/>
    </source>
</evidence>
<evidence type="ECO:0000259" key="11">
    <source>
        <dbReference type="PROSITE" id="PS50157"/>
    </source>
</evidence>
<evidence type="ECO:0000256" key="5">
    <source>
        <dbReference type="ARBA" id="ARBA00022833"/>
    </source>
</evidence>
<reference evidence="12" key="2">
    <citation type="submission" date="2020-11" db="EMBL/GenBank/DDBJ databases">
        <authorList>
            <person name="McCartney M.A."/>
            <person name="Auch B."/>
            <person name="Kono T."/>
            <person name="Mallez S."/>
            <person name="Becker A."/>
            <person name="Gohl D.M."/>
            <person name="Silverstein K.A.T."/>
            <person name="Koren S."/>
            <person name="Bechman K.B."/>
            <person name="Herman A."/>
            <person name="Abrahante J.E."/>
            <person name="Garbe J."/>
        </authorList>
    </citation>
    <scope>NUCLEOTIDE SEQUENCE</scope>
    <source>
        <strain evidence="12">Duluth1</strain>
        <tissue evidence="12">Whole animal</tissue>
    </source>
</reference>
<evidence type="ECO:0000256" key="1">
    <source>
        <dbReference type="ARBA" id="ARBA00004123"/>
    </source>
</evidence>
<evidence type="ECO:0000256" key="7">
    <source>
        <dbReference type="ARBA" id="ARBA00023163"/>
    </source>
</evidence>
<keyword evidence="3" id="KW-0677">Repeat</keyword>
<dbReference type="Pfam" id="PF00096">
    <property type="entry name" value="zf-C2H2"/>
    <property type="match status" value="1"/>
</dbReference>
<evidence type="ECO:0000313" key="12">
    <source>
        <dbReference type="EMBL" id="KAH3848730.1"/>
    </source>
</evidence>
<comment type="subcellular location">
    <subcellularLocation>
        <location evidence="1">Nucleus</location>
    </subcellularLocation>
</comment>
<dbReference type="GO" id="GO:0000978">
    <property type="term" value="F:RNA polymerase II cis-regulatory region sequence-specific DNA binding"/>
    <property type="evidence" value="ECO:0007669"/>
    <property type="project" value="TreeGrafter"/>
</dbReference>
<evidence type="ECO:0000256" key="4">
    <source>
        <dbReference type="ARBA" id="ARBA00022771"/>
    </source>
</evidence>
<proteinExistence type="inferred from homology"/>
<dbReference type="PANTHER" id="PTHR23233">
    <property type="entry name" value="SAL-LIKE PROTEIN"/>
    <property type="match status" value="1"/>
</dbReference>
<comment type="caution">
    <text evidence="12">The sequence shown here is derived from an EMBL/GenBank/DDBJ whole genome shotgun (WGS) entry which is preliminary data.</text>
</comment>
<evidence type="ECO:0000313" key="13">
    <source>
        <dbReference type="Proteomes" id="UP000828390"/>
    </source>
</evidence>
<dbReference type="AlphaFoldDB" id="A0A9D4R0E9"/>
<keyword evidence="13" id="KW-1185">Reference proteome</keyword>
<dbReference type="InterPro" id="IPR036236">
    <property type="entry name" value="Znf_C2H2_sf"/>
</dbReference>
<keyword evidence="4 10" id="KW-0863">Zinc-finger</keyword>
<organism evidence="12 13">
    <name type="scientific">Dreissena polymorpha</name>
    <name type="common">Zebra mussel</name>
    <name type="synonym">Mytilus polymorpha</name>
    <dbReference type="NCBI Taxonomy" id="45954"/>
    <lineage>
        <taxon>Eukaryota</taxon>
        <taxon>Metazoa</taxon>
        <taxon>Spiralia</taxon>
        <taxon>Lophotrochozoa</taxon>
        <taxon>Mollusca</taxon>
        <taxon>Bivalvia</taxon>
        <taxon>Autobranchia</taxon>
        <taxon>Heteroconchia</taxon>
        <taxon>Euheterodonta</taxon>
        <taxon>Imparidentia</taxon>
        <taxon>Neoheterodontei</taxon>
        <taxon>Myida</taxon>
        <taxon>Dreissenoidea</taxon>
        <taxon>Dreissenidae</taxon>
        <taxon>Dreissena</taxon>
    </lineage>
</organism>
<dbReference type="FunFam" id="3.30.160.60:FF:000130">
    <property type="entry name" value="Spalt-like transcription factor 4"/>
    <property type="match status" value="1"/>
</dbReference>
<dbReference type="PANTHER" id="PTHR23233:SF84">
    <property type="entry name" value="FI23031P1"/>
    <property type="match status" value="1"/>
</dbReference>
<reference evidence="12" key="1">
    <citation type="journal article" date="2019" name="bioRxiv">
        <title>The Genome of the Zebra Mussel, Dreissena polymorpha: A Resource for Invasive Species Research.</title>
        <authorList>
            <person name="McCartney M.A."/>
            <person name="Auch B."/>
            <person name="Kono T."/>
            <person name="Mallez S."/>
            <person name="Zhang Y."/>
            <person name="Obille A."/>
            <person name="Becker A."/>
            <person name="Abrahante J.E."/>
            <person name="Garbe J."/>
            <person name="Badalamenti J.P."/>
            <person name="Herman A."/>
            <person name="Mangelson H."/>
            <person name="Liachko I."/>
            <person name="Sullivan S."/>
            <person name="Sone E.D."/>
            <person name="Koren S."/>
            <person name="Silverstein K.A.T."/>
            <person name="Beckman K.B."/>
            <person name="Gohl D.M."/>
        </authorList>
    </citation>
    <scope>NUCLEOTIDE SEQUENCE</scope>
    <source>
        <strain evidence="12">Duluth1</strain>
        <tissue evidence="12">Whole animal</tissue>
    </source>
</reference>
<sequence>MVILDPTYSQNQRHQCEICQKYFPRRLALENHLRTLTGDQPFACPMCAKRFAVKGNLKRHMVTHYMDNSLPNSS</sequence>
<keyword evidence="2" id="KW-0479">Metal-binding</keyword>
<evidence type="ECO:0000256" key="6">
    <source>
        <dbReference type="ARBA" id="ARBA00023015"/>
    </source>
</evidence>
<dbReference type="Gene3D" id="3.30.160.60">
    <property type="entry name" value="Classic Zinc Finger"/>
    <property type="match status" value="2"/>
</dbReference>